<proteinExistence type="inferred from homology"/>
<dbReference type="InterPro" id="IPR014001">
    <property type="entry name" value="Helicase_ATP-bd"/>
</dbReference>
<comment type="similarity">
    <text evidence="1 15">Belongs to the helicase family. RecG subfamily.</text>
</comment>
<dbReference type="SUPFAM" id="SSF50249">
    <property type="entry name" value="Nucleic acid-binding proteins"/>
    <property type="match status" value="1"/>
</dbReference>
<keyword evidence="5 15" id="KW-0378">Hydrolase</keyword>
<dbReference type="Gene3D" id="3.40.50.300">
    <property type="entry name" value="P-loop containing nucleotide triphosphate hydrolases"/>
    <property type="match status" value="2"/>
</dbReference>
<dbReference type="CDD" id="cd17992">
    <property type="entry name" value="DEXHc_RecG"/>
    <property type="match status" value="1"/>
</dbReference>
<comment type="caution">
    <text evidence="18">The sequence shown here is derived from an EMBL/GenBank/DDBJ whole genome shotgun (WGS) entry which is preliminary data.</text>
</comment>
<evidence type="ECO:0000256" key="2">
    <source>
        <dbReference type="ARBA" id="ARBA00017846"/>
    </source>
</evidence>
<evidence type="ECO:0000259" key="17">
    <source>
        <dbReference type="PROSITE" id="PS51194"/>
    </source>
</evidence>
<dbReference type="SMART" id="SM00490">
    <property type="entry name" value="HELICc"/>
    <property type="match status" value="1"/>
</dbReference>
<evidence type="ECO:0000256" key="6">
    <source>
        <dbReference type="ARBA" id="ARBA00022806"/>
    </source>
</evidence>
<evidence type="ECO:0000256" key="13">
    <source>
        <dbReference type="ARBA" id="ARBA00034808"/>
    </source>
</evidence>
<evidence type="ECO:0000256" key="8">
    <source>
        <dbReference type="ARBA" id="ARBA00023125"/>
    </source>
</evidence>
<keyword evidence="10 15" id="KW-0234">DNA repair</keyword>
<dbReference type="Pfam" id="PF00271">
    <property type="entry name" value="Helicase_C"/>
    <property type="match status" value="1"/>
</dbReference>
<dbReference type="InterPro" id="IPR027417">
    <property type="entry name" value="P-loop_NTPase"/>
</dbReference>
<keyword evidence="3 15" id="KW-0547">Nucleotide-binding</keyword>
<evidence type="ECO:0000256" key="7">
    <source>
        <dbReference type="ARBA" id="ARBA00022840"/>
    </source>
</evidence>
<dbReference type="CDD" id="cd04488">
    <property type="entry name" value="RecG_wedge_OBF"/>
    <property type="match status" value="1"/>
</dbReference>
<accession>A0ABV4XUY4</accession>
<evidence type="ECO:0000256" key="12">
    <source>
        <dbReference type="ARBA" id="ARBA00034617"/>
    </source>
</evidence>
<dbReference type="InterPro" id="IPR047112">
    <property type="entry name" value="RecG/Mfd"/>
</dbReference>
<keyword evidence="9 15" id="KW-0233">DNA recombination</keyword>
<comment type="function">
    <text evidence="15">Plays a critical role in recombination and DNA repair. Helps process Holliday junction intermediates to mature products by catalyzing branch migration. Has replication fork regression activity, unwinds stalled or blocked replication forks to make a HJ that can be resolved. Has a DNA unwinding activity characteristic of a DNA helicase with 3'-5' polarity.</text>
</comment>
<reference evidence="18 19" key="1">
    <citation type="submission" date="2024-09" db="EMBL/GenBank/DDBJ databases">
        <title>Floridaenema gen nov. (Aerosakkonemataceae, Aerosakkonematales ord. nov., Cyanobacteria) from benthic tropical and subtropical fresh waters, with the description of four new species.</title>
        <authorList>
            <person name="Moretto J.A."/>
            <person name="Berthold D.E."/>
            <person name="Lefler F.W."/>
            <person name="Huang I.-S."/>
            <person name="Laughinghouse H. IV."/>
        </authorList>
    </citation>
    <scope>NUCLEOTIDE SEQUENCE [LARGE SCALE GENOMIC DNA]</scope>
    <source>
        <strain evidence="18 19">BLCC-F50</strain>
    </source>
</reference>
<keyword evidence="4 15" id="KW-0227">DNA damage</keyword>
<keyword evidence="6 15" id="KW-0347">Helicase</keyword>
<dbReference type="CDD" id="cd18811">
    <property type="entry name" value="SF2_C_RecG"/>
    <property type="match status" value="1"/>
</dbReference>
<dbReference type="InterPro" id="IPR001650">
    <property type="entry name" value="Helicase_C-like"/>
</dbReference>
<dbReference type="NCBIfam" id="NF008168">
    <property type="entry name" value="PRK10917.2-2"/>
    <property type="match status" value="1"/>
</dbReference>
<dbReference type="GO" id="GO:0003678">
    <property type="term" value="F:DNA helicase activity"/>
    <property type="evidence" value="ECO:0007669"/>
    <property type="project" value="UniProtKB-EC"/>
</dbReference>
<keyword evidence="11" id="KW-0413">Isomerase</keyword>
<dbReference type="Pfam" id="PF19833">
    <property type="entry name" value="RecG_dom3_C"/>
    <property type="match status" value="1"/>
</dbReference>
<evidence type="ECO:0000256" key="14">
    <source>
        <dbReference type="ARBA" id="ARBA00048988"/>
    </source>
</evidence>
<comment type="catalytic activity">
    <reaction evidence="12 15">
        <text>Couples ATP hydrolysis with the unwinding of duplex DNA by translocating in the 3'-5' direction.</text>
        <dbReference type="EC" id="5.6.2.4"/>
    </reaction>
</comment>
<dbReference type="InterPro" id="IPR004609">
    <property type="entry name" value="ATP-dep_DNA_helicase_RecG"/>
</dbReference>
<feature type="domain" description="Helicase C-terminal" evidence="17">
    <location>
        <begin position="456"/>
        <end position="631"/>
    </location>
</feature>
<comment type="catalytic activity">
    <reaction evidence="14 15">
        <text>ATP + H2O = ADP + phosphate + H(+)</text>
        <dbReference type="Rhea" id="RHEA:13065"/>
        <dbReference type="ChEBI" id="CHEBI:15377"/>
        <dbReference type="ChEBI" id="CHEBI:15378"/>
        <dbReference type="ChEBI" id="CHEBI:30616"/>
        <dbReference type="ChEBI" id="CHEBI:43474"/>
        <dbReference type="ChEBI" id="CHEBI:456216"/>
        <dbReference type="EC" id="5.6.2.4"/>
    </reaction>
</comment>
<dbReference type="PANTHER" id="PTHR47964:SF1">
    <property type="entry name" value="ATP-DEPENDENT DNA HELICASE HOMOLOG RECG, CHLOROPLASTIC"/>
    <property type="match status" value="1"/>
</dbReference>
<dbReference type="InterPro" id="IPR012340">
    <property type="entry name" value="NA-bd_OB-fold"/>
</dbReference>
<dbReference type="Proteomes" id="UP001576784">
    <property type="component" value="Unassembled WGS sequence"/>
</dbReference>
<feature type="domain" description="Helicase ATP-binding" evidence="16">
    <location>
        <begin position="287"/>
        <end position="447"/>
    </location>
</feature>
<evidence type="ECO:0000256" key="9">
    <source>
        <dbReference type="ARBA" id="ARBA00023172"/>
    </source>
</evidence>
<evidence type="ECO:0000256" key="10">
    <source>
        <dbReference type="ARBA" id="ARBA00023204"/>
    </source>
</evidence>
<gene>
    <name evidence="18" type="primary">recG</name>
    <name evidence="18" type="ORF">ACE1CI_21750</name>
</gene>
<dbReference type="NCBIfam" id="NF008170">
    <property type="entry name" value="PRK10917.2-4"/>
    <property type="match status" value="1"/>
</dbReference>
<evidence type="ECO:0000256" key="15">
    <source>
        <dbReference type="RuleBase" id="RU363016"/>
    </source>
</evidence>
<dbReference type="Gene3D" id="2.40.50.140">
    <property type="entry name" value="Nucleic acid-binding proteins"/>
    <property type="match status" value="1"/>
</dbReference>
<dbReference type="RefSeq" id="WP_413265177.1">
    <property type="nucleotide sequence ID" value="NZ_JBHFNR010000158.1"/>
</dbReference>
<dbReference type="InterPro" id="IPR033454">
    <property type="entry name" value="RecG_wedge"/>
</dbReference>
<evidence type="ECO:0000313" key="19">
    <source>
        <dbReference type="Proteomes" id="UP001576784"/>
    </source>
</evidence>
<dbReference type="PROSITE" id="PS51194">
    <property type="entry name" value="HELICASE_CTER"/>
    <property type="match status" value="1"/>
</dbReference>
<dbReference type="InterPro" id="IPR011545">
    <property type="entry name" value="DEAD/DEAH_box_helicase_dom"/>
</dbReference>
<dbReference type="SUPFAM" id="SSF52540">
    <property type="entry name" value="P-loop containing nucleoside triphosphate hydrolases"/>
    <property type="match status" value="2"/>
</dbReference>
<evidence type="ECO:0000256" key="4">
    <source>
        <dbReference type="ARBA" id="ARBA00022763"/>
    </source>
</evidence>
<organism evidence="18 19">
    <name type="scientific">Floridaenema flaviceps BLCC-F50</name>
    <dbReference type="NCBI Taxonomy" id="3153642"/>
    <lineage>
        <taxon>Bacteria</taxon>
        <taxon>Bacillati</taxon>
        <taxon>Cyanobacteriota</taxon>
        <taxon>Cyanophyceae</taxon>
        <taxon>Oscillatoriophycideae</taxon>
        <taxon>Aerosakkonematales</taxon>
        <taxon>Aerosakkonemataceae</taxon>
        <taxon>Floridanema</taxon>
        <taxon>Floridanema flaviceps</taxon>
    </lineage>
</organism>
<dbReference type="EC" id="5.6.2.4" evidence="13 15"/>
<dbReference type="GO" id="GO:0016787">
    <property type="term" value="F:hydrolase activity"/>
    <property type="evidence" value="ECO:0007669"/>
    <property type="project" value="UniProtKB-KW"/>
</dbReference>
<dbReference type="NCBIfam" id="NF008165">
    <property type="entry name" value="PRK10917.1-3"/>
    <property type="match status" value="1"/>
</dbReference>
<dbReference type="Pfam" id="PF17191">
    <property type="entry name" value="RecG_wedge"/>
    <property type="match status" value="1"/>
</dbReference>
<evidence type="ECO:0000313" key="18">
    <source>
        <dbReference type="EMBL" id="MFB2895539.1"/>
    </source>
</evidence>
<keyword evidence="8" id="KW-0238">DNA-binding</keyword>
<evidence type="ECO:0000259" key="16">
    <source>
        <dbReference type="PROSITE" id="PS51192"/>
    </source>
</evidence>
<protein>
    <recommendedName>
        <fullName evidence="2 15">ATP-dependent DNA helicase RecG</fullName>
        <ecNumber evidence="13 15">5.6.2.4</ecNumber>
    </recommendedName>
</protein>
<dbReference type="PROSITE" id="PS51192">
    <property type="entry name" value="HELICASE_ATP_BIND_1"/>
    <property type="match status" value="1"/>
</dbReference>
<keyword evidence="19" id="KW-1185">Reference proteome</keyword>
<name>A0ABV4XUY4_9CYAN</name>
<dbReference type="InterPro" id="IPR045562">
    <property type="entry name" value="RecG_dom3_C"/>
</dbReference>
<dbReference type="Pfam" id="PF00270">
    <property type="entry name" value="DEAD"/>
    <property type="match status" value="1"/>
</dbReference>
<dbReference type="EMBL" id="JBHFNR010000158">
    <property type="protein sequence ID" value="MFB2895539.1"/>
    <property type="molecule type" value="Genomic_DNA"/>
</dbReference>
<dbReference type="SMART" id="SM00487">
    <property type="entry name" value="DEXDc"/>
    <property type="match status" value="1"/>
</dbReference>
<evidence type="ECO:0000256" key="5">
    <source>
        <dbReference type="ARBA" id="ARBA00022801"/>
    </source>
</evidence>
<evidence type="ECO:0000256" key="1">
    <source>
        <dbReference type="ARBA" id="ARBA00007504"/>
    </source>
</evidence>
<evidence type="ECO:0000256" key="3">
    <source>
        <dbReference type="ARBA" id="ARBA00022741"/>
    </source>
</evidence>
<sequence length="699" mass="78708">MNNFSNNLNFQKMLGINHNDAKKLAQLGLNTITDLLYYFPREHLSILRTRISEAHTGEYVTIAGKIVNHVIFNSRKKPELTLQKWIIRDKTGRITCTQFYNHSYYRSQQWRTEQYELYKPGAIVLITGKVKQDSYGLTINNPTIKVVSLADAKASTNSITPIYRLTKGVTNELIQHCTRRAIAHTQGSLDPLPKKLRSRFELIDLATALAHIHFPPNSDSLEKARQRLAFDEFFYLQLGLLKRRYSLQQQPAYPLIATRKLLAQFYQKLPFTLTQAQQRVINEILSDMEQLLPMNRLVQGDVGAGKTVVATVAMLAAIESGYQVALMAPTEVLAQQHFRKISAWLEPLGISIALLTGSTSTRERRDILLGLLGKLLLLVGTHALIQNPVKFKHLGLAVIDEQHRFGVSQRIKLSQKGITPHLLTMTATPIPRTLALTLHGDLDISLLDELPPGRQPIETKLLTERTRNKAYCLIAQEVERGRQAYIILPLVEASEKLDLKAAIDEYQHLSENVFPNYKVGLLHGRMSSAQKEIALTRFCNHQTQILVSTTVVEVGVDVPNASVMLIEHAERFGLSQLHQLRGRVGRGTHKSYCLLVGNSKSEDAKTRLKVMETSQDGFFLAQMDLRLRGPGQVLGTKQAGLPNFALADLSKDQVLLEQAREAAQLAIGKDPTLKRWPELLQEMSRRQQFDKLDAEAALN</sequence>
<evidence type="ECO:0000256" key="11">
    <source>
        <dbReference type="ARBA" id="ARBA00023235"/>
    </source>
</evidence>
<dbReference type="NCBIfam" id="TIGR00643">
    <property type="entry name" value="recG"/>
    <property type="match status" value="1"/>
</dbReference>
<keyword evidence="7 15" id="KW-0067">ATP-binding</keyword>
<dbReference type="PANTHER" id="PTHR47964">
    <property type="entry name" value="ATP-DEPENDENT DNA HELICASE HOMOLOG RECG, CHLOROPLASTIC"/>
    <property type="match status" value="1"/>
</dbReference>